<evidence type="ECO:0000256" key="13">
    <source>
        <dbReference type="ARBA" id="ARBA00022993"/>
    </source>
</evidence>
<keyword evidence="11 16" id="KW-0067">ATP-binding</keyword>
<dbReference type="GO" id="GO:0004594">
    <property type="term" value="F:pantothenate kinase activity"/>
    <property type="evidence" value="ECO:0007669"/>
    <property type="project" value="UniProtKB-UniRule"/>
</dbReference>
<dbReference type="Proteomes" id="UP000295215">
    <property type="component" value="Unassembled WGS sequence"/>
</dbReference>
<keyword evidence="10 16" id="KW-0418">Kinase</keyword>
<comment type="cofactor">
    <cofactor evidence="2">
        <name>K(+)</name>
        <dbReference type="ChEBI" id="CHEBI:29103"/>
    </cofactor>
</comment>
<comment type="subunit">
    <text evidence="5 16">Homodimer.</text>
</comment>
<keyword evidence="7 16" id="KW-0963">Cytoplasm</keyword>
<dbReference type="RefSeq" id="WP_133713066.1">
    <property type="nucleotide sequence ID" value="NZ_SOAG01000020.1"/>
</dbReference>
<dbReference type="HAMAP" id="MF_01274">
    <property type="entry name" value="Pantothen_kinase_3"/>
    <property type="match status" value="1"/>
</dbReference>
<evidence type="ECO:0000256" key="9">
    <source>
        <dbReference type="ARBA" id="ARBA00022741"/>
    </source>
</evidence>
<dbReference type="InterPro" id="IPR004619">
    <property type="entry name" value="Type_III_PanK"/>
</dbReference>
<evidence type="ECO:0000256" key="11">
    <source>
        <dbReference type="ARBA" id="ARBA00022840"/>
    </source>
</evidence>
<feature type="binding site" evidence="16">
    <location>
        <position position="87"/>
    </location>
    <ligand>
        <name>substrate</name>
    </ligand>
</feature>
<feature type="binding site" evidence="16">
    <location>
        <position position="117"/>
    </location>
    <ligand>
        <name>K(+)</name>
        <dbReference type="ChEBI" id="CHEBI:29103"/>
    </ligand>
</feature>
<evidence type="ECO:0000313" key="18">
    <source>
        <dbReference type="Proteomes" id="UP000295215"/>
    </source>
</evidence>
<feature type="binding site" evidence="16">
    <location>
        <begin position="6"/>
        <end position="13"/>
    </location>
    <ligand>
        <name>ATP</name>
        <dbReference type="ChEBI" id="CHEBI:30616"/>
    </ligand>
</feature>
<keyword evidence="8 16" id="KW-0808">Transferase</keyword>
<dbReference type="Gene3D" id="3.30.420.40">
    <property type="match status" value="2"/>
</dbReference>
<feature type="active site" description="Proton acceptor" evidence="16">
    <location>
        <position position="96"/>
    </location>
</feature>
<evidence type="ECO:0000256" key="4">
    <source>
        <dbReference type="ARBA" id="ARBA00005225"/>
    </source>
</evidence>
<dbReference type="OrthoDB" id="9804707at2"/>
<evidence type="ECO:0000256" key="5">
    <source>
        <dbReference type="ARBA" id="ARBA00011738"/>
    </source>
</evidence>
<evidence type="ECO:0000256" key="2">
    <source>
        <dbReference type="ARBA" id="ARBA00001958"/>
    </source>
</evidence>
<dbReference type="NCBIfam" id="NF009853">
    <property type="entry name" value="PRK13320.1-5"/>
    <property type="match status" value="1"/>
</dbReference>
<proteinExistence type="inferred from homology"/>
<name>A0A4R7EWA8_9FLAO</name>
<evidence type="ECO:0000256" key="10">
    <source>
        <dbReference type="ARBA" id="ARBA00022777"/>
    </source>
</evidence>
<dbReference type="GO" id="GO:0005737">
    <property type="term" value="C:cytoplasm"/>
    <property type="evidence" value="ECO:0007669"/>
    <property type="project" value="UniProtKB-SubCell"/>
</dbReference>
<keyword evidence="16" id="KW-0479">Metal-binding</keyword>
<comment type="similarity">
    <text evidence="14 16">Belongs to the type III pantothenate kinase family.</text>
</comment>
<keyword evidence="9 16" id="KW-0547">Nucleotide-binding</keyword>
<evidence type="ECO:0000256" key="8">
    <source>
        <dbReference type="ARBA" id="ARBA00022679"/>
    </source>
</evidence>
<dbReference type="GO" id="GO:0046872">
    <property type="term" value="F:metal ion binding"/>
    <property type="evidence" value="ECO:0007669"/>
    <property type="project" value="UniProtKB-KW"/>
</dbReference>
<comment type="catalytic activity">
    <reaction evidence="1 16">
        <text>(R)-pantothenate + ATP = (R)-4'-phosphopantothenate + ADP + H(+)</text>
        <dbReference type="Rhea" id="RHEA:16373"/>
        <dbReference type="ChEBI" id="CHEBI:10986"/>
        <dbReference type="ChEBI" id="CHEBI:15378"/>
        <dbReference type="ChEBI" id="CHEBI:29032"/>
        <dbReference type="ChEBI" id="CHEBI:30616"/>
        <dbReference type="ChEBI" id="CHEBI:456216"/>
        <dbReference type="EC" id="2.7.1.33"/>
    </reaction>
</comment>
<gene>
    <name evidence="16" type="primary">coaX</name>
    <name evidence="17" type="ORF">C8P70_12052</name>
</gene>
<dbReference type="InterPro" id="IPR043129">
    <property type="entry name" value="ATPase_NBD"/>
</dbReference>
<dbReference type="Pfam" id="PF03309">
    <property type="entry name" value="Pan_kinase"/>
    <property type="match status" value="1"/>
</dbReference>
<organism evidence="17 18">
    <name type="scientific">Myroides indicus</name>
    <dbReference type="NCBI Taxonomy" id="1323422"/>
    <lineage>
        <taxon>Bacteria</taxon>
        <taxon>Pseudomonadati</taxon>
        <taxon>Bacteroidota</taxon>
        <taxon>Flavobacteriia</taxon>
        <taxon>Flavobacteriales</taxon>
        <taxon>Flavobacteriaceae</taxon>
        <taxon>Myroides</taxon>
    </lineage>
</organism>
<reference evidence="17 18" key="1">
    <citation type="submission" date="2019-03" db="EMBL/GenBank/DDBJ databases">
        <title>Genomic Encyclopedia of Archaeal and Bacterial Type Strains, Phase II (KMG-II): from individual species to whole genera.</title>
        <authorList>
            <person name="Goeker M."/>
        </authorList>
    </citation>
    <scope>NUCLEOTIDE SEQUENCE [LARGE SCALE GENOMIC DNA]</scope>
    <source>
        <strain evidence="17 18">DSM 28213</strain>
    </source>
</reference>
<dbReference type="PANTHER" id="PTHR34265">
    <property type="entry name" value="TYPE III PANTOTHENATE KINASE"/>
    <property type="match status" value="1"/>
</dbReference>
<dbReference type="EMBL" id="SOAG01000020">
    <property type="protein sequence ID" value="TDS56555.1"/>
    <property type="molecule type" value="Genomic_DNA"/>
</dbReference>
<comment type="function">
    <text evidence="16">Catalyzes the phosphorylation of pantothenate (Pan), the first step in CoA biosynthesis.</text>
</comment>
<evidence type="ECO:0000256" key="3">
    <source>
        <dbReference type="ARBA" id="ARBA00004496"/>
    </source>
</evidence>
<evidence type="ECO:0000256" key="15">
    <source>
        <dbReference type="ARBA" id="ARBA00040883"/>
    </source>
</evidence>
<dbReference type="EC" id="2.7.1.33" evidence="6 16"/>
<feature type="binding site" evidence="16">
    <location>
        <begin position="94"/>
        <end position="97"/>
    </location>
    <ligand>
        <name>substrate</name>
    </ligand>
</feature>
<dbReference type="GO" id="GO:0015937">
    <property type="term" value="P:coenzyme A biosynthetic process"/>
    <property type="evidence" value="ECO:0007669"/>
    <property type="project" value="UniProtKB-UniRule"/>
</dbReference>
<protein>
    <recommendedName>
        <fullName evidence="15 16">Type III pantothenate kinase</fullName>
        <ecNumber evidence="6 16">2.7.1.33</ecNumber>
    </recommendedName>
    <alternativeName>
        <fullName evidence="16">PanK-III</fullName>
    </alternativeName>
    <alternativeName>
        <fullName evidence="16">Pantothenic acid kinase</fullName>
    </alternativeName>
</protein>
<comment type="cofactor">
    <cofactor evidence="16">
        <name>NH4(+)</name>
        <dbReference type="ChEBI" id="CHEBI:28938"/>
    </cofactor>
    <cofactor evidence="16">
        <name>K(+)</name>
        <dbReference type="ChEBI" id="CHEBI:29103"/>
    </cofactor>
    <text evidence="16">A monovalent cation. Ammonium or potassium.</text>
</comment>
<evidence type="ECO:0000256" key="6">
    <source>
        <dbReference type="ARBA" id="ARBA00012102"/>
    </source>
</evidence>
<evidence type="ECO:0000256" key="12">
    <source>
        <dbReference type="ARBA" id="ARBA00022958"/>
    </source>
</evidence>
<evidence type="ECO:0000256" key="14">
    <source>
        <dbReference type="ARBA" id="ARBA00038036"/>
    </source>
</evidence>
<comment type="caution">
    <text evidence="17">The sequence shown here is derived from an EMBL/GenBank/DDBJ whole genome shotgun (WGS) entry which is preliminary data.</text>
</comment>
<dbReference type="AlphaFoldDB" id="A0A4R7EWA8"/>
<dbReference type="CDD" id="cd24015">
    <property type="entry name" value="ASKHA_NBD_PanK-III"/>
    <property type="match status" value="1"/>
</dbReference>
<keyword evidence="12 16" id="KW-0630">Potassium</keyword>
<dbReference type="PANTHER" id="PTHR34265:SF1">
    <property type="entry name" value="TYPE III PANTOTHENATE KINASE"/>
    <property type="match status" value="1"/>
</dbReference>
<feature type="binding site" evidence="16">
    <location>
        <position position="120"/>
    </location>
    <ligand>
        <name>ATP</name>
        <dbReference type="ChEBI" id="CHEBI:30616"/>
    </ligand>
</feature>
<evidence type="ECO:0000256" key="16">
    <source>
        <dbReference type="HAMAP-Rule" id="MF_01274"/>
    </source>
</evidence>
<evidence type="ECO:0000256" key="7">
    <source>
        <dbReference type="ARBA" id="ARBA00022490"/>
    </source>
</evidence>
<feature type="binding site" evidence="16">
    <location>
        <position position="172"/>
    </location>
    <ligand>
        <name>substrate</name>
    </ligand>
</feature>
<keyword evidence="18" id="KW-1185">Reference proteome</keyword>
<dbReference type="SUPFAM" id="SSF53067">
    <property type="entry name" value="Actin-like ATPase domain"/>
    <property type="match status" value="2"/>
</dbReference>
<evidence type="ECO:0000313" key="17">
    <source>
        <dbReference type="EMBL" id="TDS56555.1"/>
    </source>
</evidence>
<dbReference type="GO" id="GO:0005524">
    <property type="term" value="F:ATP binding"/>
    <property type="evidence" value="ECO:0007669"/>
    <property type="project" value="UniProtKB-UniRule"/>
</dbReference>
<keyword evidence="13 16" id="KW-0173">Coenzyme A biosynthesis</keyword>
<comment type="subcellular location">
    <subcellularLocation>
        <location evidence="3 16">Cytoplasm</location>
    </subcellularLocation>
</comment>
<dbReference type="UniPathway" id="UPA00241">
    <property type="reaction ID" value="UER00352"/>
</dbReference>
<accession>A0A4R7EWA8</accession>
<evidence type="ECO:0000256" key="1">
    <source>
        <dbReference type="ARBA" id="ARBA00001206"/>
    </source>
</evidence>
<comment type="pathway">
    <text evidence="4 16">Cofactor biosynthesis; coenzyme A biosynthesis; CoA from (R)-pantothenate: step 1/5.</text>
</comment>
<sequence length="245" mass="27036">MILAIDIGNTRTKIAWFENNSLKDLSVIENGDLLQKIQKFSKKAISKITVILSSVGKLDQETLFWLSENTFLYIVSHQSALPFKNLYATPTTLGIDRIVLAAGAVLSYPSSNRLVIDAGTCITYDFINDKNEYLGGSISPGIQLRYKSLNDYTVNLPLLSPEPINFLTGNSTSASIHSGVINGVTAEIDNIIHQYKGIHSNLTVILTGGDTVFLAKRLKNIIFANSNFLIESLNALYQYTIENDK</sequence>
<dbReference type="NCBIfam" id="TIGR00671">
    <property type="entry name" value="baf"/>
    <property type="match status" value="1"/>
</dbReference>